<name>A0A645F1Q3_9ZZZZ</name>
<reference evidence="2" key="1">
    <citation type="submission" date="2019-08" db="EMBL/GenBank/DDBJ databases">
        <authorList>
            <person name="Kucharzyk K."/>
            <person name="Murdoch R.W."/>
            <person name="Higgins S."/>
            <person name="Loffler F."/>
        </authorList>
    </citation>
    <scope>NUCLEOTIDE SEQUENCE</scope>
</reference>
<dbReference type="EMBL" id="VSSQ01053324">
    <property type="protein sequence ID" value="MPN07359.1"/>
    <property type="molecule type" value="Genomic_DNA"/>
</dbReference>
<proteinExistence type="predicted"/>
<sequence length="84" mass="9450">MNPFVLNPHHDNPKRAFPINGKRQRSSINNTENSFFGFVPVIVNFGDGRPVVMIIVEVVPAHLVHANGKSGFEFRIDAFIYNLS</sequence>
<protein>
    <submittedName>
        <fullName evidence="2">Uncharacterized protein</fullName>
    </submittedName>
</protein>
<comment type="caution">
    <text evidence="2">The sequence shown here is derived from an EMBL/GenBank/DDBJ whole genome shotgun (WGS) entry which is preliminary data.</text>
</comment>
<evidence type="ECO:0000313" key="2">
    <source>
        <dbReference type="EMBL" id="MPN07359.1"/>
    </source>
</evidence>
<organism evidence="2">
    <name type="scientific">bioreactor metagenome</name>
    <dbReference type="NCBI Taxonomy" id="1076179"/>
    <lineage>
        <taxon>unclassified sequences</taxon>
        <taxon>metagenomes</taxon>
        <taxon>ecological metagenomes</taxon>
    </lineage>
</organism>
<accession>A0A645F1Q3</accession>
<evidence type="ECO:0000256" key="1">
    <source>
        <dbReference type="SAM" id="MobiDB-lite"/>
    </source>
</evidence>
<gene>
    <name evidence="2" type="ORF">SDC9_154625</name>
</gene>
<dbReference type="AlphaFoldDB" id="A0A645F1Q3"/>
<feature type="region of interest" description="Disordered" evidence="1">
    <location>
        <begin position="1"/>
        <end position="20"/>
    </location>
</feature>